<keyword evidence="2" id="KW-1185">Reference proteome</keyword>
<feature type="compositionally biased region" description="Low complexity" evidence="1">
    <location>
        <begin position="116"/>
        <end position="134"/>
    </location>
</feature>
<reference evidence="3" key="1">
    <citation type="submission" date="2017-02" db="UniProtKB">
        <authorList>
            <consortium name="WormBaseParasite"/>
        </authorList>
    </citation>
    <scope>IDENTIFICATION</scope>
</reference>
<evidence type="ECO:0000256" key="1">
    <source>
        <dbReference type="SAM" id="MobiDB-lite"/>
    </source>
</evidence>
<feature type="region of interest" description="Disordered" evidence="1">
    <location>
        <begin position="116"/>
        <end position="138"/>
    </location>
</feature>
<feature type="region of interest" description="Disordered" evidence="1">
    <location>
        <begin position="1"/>
        <end position="42"/>
    </location>
</feature>
<proteinExistence type="predicted"/>
<organism evidence="2 3">
    <name type="scientific">Parastrongyloides trichosuri</name>
    <name type="common">Possum-specific nematode worm</name>
    <dbReference type="NCBI Taxonomy" id="131310"/>
    <lineage>
        <taxon>Eukaryota</taxon>
        <taxon>Metazoa</taxon>
        <taxon>Ecdysozoa</taxon>
        <taxon>Nematoda</taxon>
        <taxon>Chromadorea</taxon>
        <taxon>Rhabditida</taxon>
        <taxon>Tylenchina</taxon>
        <taxon>Panagrolaimomorpha</taxon>
        <taxon>Strongyloidoidea</taxon>
        <taxon>Strongyloididae</taxon>
        <taxon>Parastrongyloides</taxon>
    </lineage>
</organism>
<evidence type="ECO:0000313" key="3">
    <source>
        <dbReference type="WBParaSite" id="PTRK_0000937400.1"/>
    </source>
</evidence>
<name>A0A0N4ZLK1_PARTI</name>
<protein>
    <submittedName>
        <fullName evidence="3">Uncharacterized protein</fullName>
    </submittedName>
</protein>
<accession>A0A0N4ZLK1</accession>
<dbReference type="AlphaFoldDB" id="A0A0N4ZLK1"/>
<dbReference type="Proteomes" id="UP000038045">
    <property type="component" value="Unplaced"/>
</dbReference>
<dbReference type="WBParaSite" id="PTRK_0000937400.1">
    <property type="protein sequence ID" value="PTRK_0000937400.1"/>
    <property type="gene ID" value="PTRK_0000937400"/>
</dbReference>
<sequence length="246" mass="28096">MLGAQALRTKQKVEQKERERKKKEKLKQQEIINDPYSRRSSIEMHNQLLDRLHEKQEGNKHNGGRRKSINDDTGIGIIINCDDRKKSLIIKTVPEYVQHNISGSNVHVRRLSMNPTLPGTNNGVGNNNRSNSTTPVKNFGRIGRAYSMAGHDYKNDEQILNRGIKRNTGSFDTGIERCSYENSKIIEKCDNDNEDNKGNEDSKKFNRKGSRASLMGKRILKFFGLSSSLENDKEKENDKHEKGNNI</sequence>
<feature type="region of interest" description="Disordered" evidence="1">
    <location>
        <begin position="189"/>
        <end position="210"/>
    </location>
</feature>
<evidence type="ECO:0000313" key="2">
    <source>
        <dbReference type="Proteomes" id="UP000038045"/>
    </source>
</evidence>
<feature type="compositionally biased region" description="Basic and acidic residues" evidence="1">
    <location>
        <begin position="189"/>
        <end position="204"/>
    </location>
</feature>